<dbReference type="Proteomes" id="UP000563820">
    <property type="component" value="Unassembled WGS sequence"/>
</dbReference>
<dbReference type="Gene3D" id="3.30.565.10">
    <property type="entry name" value="Histidine kinase-like ATPase, C-terminal domain"/>
    <property type="match status" value="1"/>
</dbReference>
<evidence type="ECO:0000313" key="9">
    <source>
        <dbReference type="EMBL" id="NWJ28396.1"/>
    </source>
</evidence>
<evidence type="ECO:0000313" key="14">
    <source>
        <dbReference type="EMBL" id="NWK09280.1"/>
    </source>
</evidence>
<organism evidence="11 16">
    <name type="scientific">Marine Group I thaumarchaeote</name>
    <dbReference type="NCBI Taxonomy" id="2511932"/>
    <lineage>
        <taxon>Archaea</taxon>
        <taxon>Nitrososphaerota</taxon>
        <taxon>Marine Group I</taxon>
    </lineage>
</organism>
<keyword evidence="6" id="KW-0902">Two-component regulatory system</keyword>
<dbReference type="EMBL" id="JACATJ010000009">
    <property type="protein sequence ID" value="NWK09280.1"/>
    <property type="molecule type" value="Genomic_DNA"/>
</dbReference>
<dbReference type="Proteomes" id="UP000547822">
    <property type="component" value="Unassembled WGS sequence"/>
</dbReference>
<evidence type="ECO:0000256" key="3">
    <source>
        <dbReference type="ARBA" id="ARBA00022741"/>
    </source>
</evidence>
<evidence type="ECO:0000313" key="15">
    <source>
        <dbReference type="EMBL" id="NWK13384.1"/>
    </source>
</evidence>
<evidence type="ECO:0000313" key="19">
    <source>
        <dbReference type="Proteomes" id="UP000549797"/>
    </source>
</evidence>
<evidence type="ECO:0000313" key="21">
    <source>
        <dbReference type="Proteomes" id="UP000563820"/>
    </source>
</evidence>
<dbReference type="EMBL" id="JACATG010000001">
    <property type="protein sequence ID" value="NWK13384.1"/>
    <property type="molecule type" value="Genomic_DNA"/>
</dbReference>
<dbReference type="InterPro" id="IPR036890">
    <property type="entry name" value="HATPase_C_sf"/>
</dbReference>
<dbReference type="EMBL" id="JACATF010000013">
    <property type="protein sequence ID" value="NWK07607.1"/>
    <property type="molecule type" value="Genomic_DNA"/>
</dbReference>
<dbReference type="AlphaFoldDB" id="A0A7K4N681"/>
<evidence type="ECO:0000256" key="5">
    <source>
        <dbReference type="ARBA" id="ARBA00022840"/>
    </source>
</evidence>
<keyword evidence="1" id="KW-0597">Phosphoprotein</keyword>
<dbReference type="GO" id="GO:0005524">
    <property type="term" value="F:ATP binding"/>
    <property type="evidence" value="ECO:0007669"/>
    <property type="project" value="UniProtKB-KW"/>
</dbReference>
<proteinExistence type="predicted"/>
<name>A0A7K4N681_9ARCH</name>
<reference evidence="16 17" key="1">
    <citation type="journal article" date="2019" name="Environ. Microbiol.">
        <title>Genomics insights into ecotype formation of ammonia-oxidizing archaea in the deep ocean.</title>
        <authorList>
            <person name="Wang Y."/>
            <person name="Huang J.M."/>
            <person name="Cui G.J."/>
            <person name="Nunoura T."/>
            <person name="Takaki Y."/>
            <person name="Li W.L."/>
            <person name="Li J."/>
            <person name="Gao Z.M."/>
            <person name="Takai K."/>
            <person name="Zhang A.Q."/>
            <person name="Stepanauskas R."/>
        </authorList>
    </citation>
    <scope>NUCLEOTIDE SEQUENCE [LARGE SCALE GENOMIC DNA]</scope>
    <source>
        <strain evidence="14 19">D1a</strain>
        <strain evidence="8 23">L14</strain>
        <strain evidence="10 22">L15a</strain>
        <strain evidence="15 17">L19a</strain>
        <strain evidence="13 20">T1C4</strain>
        <strain evidence="9 21">T1L11</strain>
        <strain evidence="12 18">T1L9</strain>
        <strain evidence="11 16">T3L1</strain>
    </source>
</reference>
<dbReference type="EMBL" id="JACATD010000001">
    <property type="protein sequence ID" value="NWK00331.1"/>
    <property type="molecule type" value="Genomic_DNA"/>
</dbReference>
<dbReference type="Pfam" id="PF02518">
    <property type="entry name" value="HATPase_c"/>
    <property type="match status" value="1"/>
</dbReference>
<dbReference type="EMBL" id="JACATE010000004">
    <property type="protein sequence ID" value="NWJ28396.1"/>
    <property type="molecule type" value="Genomic_DNA"/>
</dbReference>
<evidence type="ECO:0000313" key="8">
    <source>
        <dbReference type="EMBL" id="NWJ19492.1"/>
    </source>
</evidence>
<evidence type="ECO:0000313" key="12">
    <source>
        <dbReference type="EMBL" id="NWK00331.1"/>
    </source>
</evidence>
<dbReference type="GO" id="GO:0000160">
    <property type="term" value="P:phosphorelay signal transduction system"/>
    <property type="evidence" value="ECO:0007669"/>
    <property type="project" value="UniProtKB-KW"/>
</dbReference>
<evidence type="ECO:0000313" key="18">
    <source>
        <dbReference type="Proteomes" id="UP000547822"/>
    </source>
</evidence>
<dbReference type="GO" id="GO:0016301">
    <property type="term" value="F:kinase activity"/>
    <property type="evidence" value="ECO:0007669"/>
    <property type="project" value="UniProtKB-KW"/>
</dbReference>
<evidence type="ECO:0000313" key="16">
    <source>
        <dbReference type="Proteomes" id="UP000520052"/>
    </source>
</evidence>
<dbReference type="SUPFAM" id="SSF55874">
    <property type="entry name" value="ATPase domain of HSP90 chaperone/DNA topoisomerase II/histidine kinase"/>
    <property type="match status" value="1"/>
</dbReference>
<evidence type="ECO:0000256" key="4">
    <source>
        <dbReference type="ARBA" id="ARBA00022777"/>
    </source>
</evidence>
<dbReference type="Proteomes" id="UP000520052">
    <property type="component" value="Unassembled WGS sequence"/>
</dbReference>
<protein>
    <submittedName>
        <fullName evidence="11">HAMP domain-containing histidine kinase</fullName>
    </submittedName>
</protein>
<evidence type="ECO:0000256" key="2">
    <source>
        <dbReference type="ARBA" id="ARBA00022679"/>
    </source>
</evidence>
<dbReference type="EMBL" id="JACATH010000002">
    <property type="protein sequence ID" value="NWJ56935.1"/>
    <property type="molecule type" value="Genomic_DNA"/>
</dbReference>
<dbReference type="EMBL" id="JACATC010000004">
    <property type="protein sequence ID" value="NWJ83941.1"/>
    <property type="molecule type" value="Genomic_DNA"/>
</dbReference>
<dbReference type="Proteomes" id="UP000549797">
    <property type="component" value="Unassembled WGS sequence"/>
</dbReference>
<evidence type="ECO:0000313" key="23">
    <source>
        <dbReference type="Proteomes" id="UP000587702"/>
    </source>
</evidence>
<dbReference type="PANTHER" id="PTHR43065">
    <property type="entry name" value="SENSOR HISTIDINE KINASE"/>
    <property type="match status" value="1"/>
</dbReference>
<dbReference type="InterPro" id="IPR003594">
    <property type="entry name" value="HATPase_dom"/>
</dbReference>
<evidence type="ECO:0000313" key="20">
    <source>
        <dbReference type="Proteomes" id="UP000559282"/>
    </source>
</evidence>
<dbReference type="Proteomes" id="UP000559282">
    <property type="component" value="Unassembled WGS sequence"/>
</dbReference>
<evidence type="ECO:0000313" key="22">
    <source>
        <dbReference type="Proteomes" id="UP000575480"/>
    </source>
</evidence>
<evidence type="ECO:0000313" key="17">
    <source>
        <dbReference type="Proteomes" id="UP000535457"/>
    </source>
</evidence>
<evidence type="ECO:0000256" key="6">
    <source>
        <dbReference type="ARBA" id="ARBA00023012"/>
    </source>
</evidence>
<dbReference type="Proteomes" id="UP000575480">
    <property type="component" value="Unassembled WGS sequence"/>
</dbReference>
<evidence type="ECO:0000313" key="13">
    <source>
        <dbReference type="EMBL" id="NWK07607.1"/>
    </source>
</evidence>
<keyword evidence="5" id="KW-0067">ATP-binding</keyword>
<gene>
    <name evidence="12" type="ORF">HX840_00190</name>
    <name evidence="13" type="ORF">HX847_04235</name>
    <name evidence="9" type="ORF">HX848_03255</name>
    <name evidence="14" type="ORF">HX852_05815</name>
    <name evidence="15" type="ORF">HX853_01915</name>
    <name evidence="11" type="ORF">HX854_04335</name>
    <name evidence="10" type="ORF">HX858_04160</name>
    <name evidence="8" type="ORF">HX860_00165</name>
</gene>
<dbReference type="PANTHER" id="PTHR43065:SF10">
    <property type="entry name" value="PEROXIDE STRESS-ACTIVATED HISTIDINE KINASE MAK3"/>
    <property type="match status" value="1"/>
</dbReference>
<evidence type="ECO:0000313" key="10">
    <source>
        <dbReference type="EMBL" id="NWJ56935.1"/>
    </source>
</evidence>
<keyword evidence="4 11" id="KW-0418">Kinase</keyword>
<reference evidence="11" key="2">
    <citation type="submission" date="2020-06" db="EMBL/GenBank/DDBJ databases">
        <authorList>
            <person name="Wang Y."/>
        </authorList>
    </citation>
    <scope>NUCLEOTIDE SEQUENCE</scope>
    <source>
        <strain evidence="14">D1a</strain>
        <strain evidence="8">L14</strain>
        <strain evidence="10">L15a</strain>
        <strain evidence="15">L19a</strain>
        <strain evidence="13">T1C4</strain>
        <strain evidence="9">T1L11</strain>
        <strain evidence="12">T1L9</strain>
        <strain evidence="11">T3L1</strain>
    </source>
</reference>
<keyword evidence="3" id="KW-0547">Nucleotide-binding</keyword>
<comment type="caution">
    <text evidence="11">The sequence shown here is derived from an EMBL/GenBank/DDBJ whole genome shotgun (WGS) entry which is preliminary data.</text>
</comment>
<evidence type="ECO:0000259" key="7">
    <source>
        <dbReference type="Pfam" id="PF02518"/>
    </source>
</evidence>
<evidence type="ECO:0000313" key="11">
    <source>
        <dbReference type="EMBL" id="NWJ83941.1"/>
    </source>
</evidence>
<feature type="domain" description="Histidine kinase/HSP90-like ATPase" evidence="7">
    <location>
        <begin position="2"/>
        <end position="46"/>
    </location>
</feature>
<dbReference type="Proteomes" id="UP000587702">
    <property type="component" value="Unassembled WGS sequence"/>
</dbReference>
<dbReference type="EMBL" id="JACATI010000001">
    <property type="protein sequence ID" value="NWJ19492.1"/>
    <property type="molecule type" value="Genomic_DNA"/>
</dbReference>
<dbReference type="Proteomes" id="UP000535457">
    <property type="component" value="Unassembled WGS sequence"/>
</dbReference>
<keyword evidence="2" id="KW-0808">Transferase</keyword>
<evidence type="ECO:0000256" key="1">
    <source>
        <dbReference type="ARBA" id="ARBA00022553"/>
    </source>
</evidence>
<accession>A0A7K4N681</accession>
<sequence>MFDSLFRTKASGTGLGLPFCKKIIEQHKGTISVSSNPTTFTIKLPTNDLTMIKLPVN</sequence>